<reference evidence="1 2" key="1">
    <citation type="submission" date="2022-01" db="EMBL/GenBank/DDBJ databases">
        <authorList>
            <person name="Xiong W."/>
            <person name="Schranz E."/>
        </authorList>
    </citation>
    <scope>NUCLEOTIDE SEQUENCE [LARGE SCALE GENOMIC DNA]</scope>
</reference>
<accession>A0AAU9MP07</accession>
<name>A0AAU9MP07_9ASTR</name>
<dbReference type="PANTHER" id="PTHR46710">
    <property type="entry name" value="ARM REPEAT PROTEIN INTERACTING WITH ABF2"/>
    <property type="match status" value="1"/>
</dbReference>
<evidence type="ECO:0000313" key="2">
    <source>
        <dbReference type="Proteomes" id="UP001157418"/>
    </source>
</evidence>
<keyword evidence="2" id="KW-1185">Reference proteome</keyword>
<proteinExistence type="predicted"/>
<protein>
    <submittedName>
        <fullName evidence="1">Uncharacterized protein</fullName>
    </submittedName>
</protein>
<organism evidence="1 2">
    <name type="scientific">Lactuca virosa</name>
    <dbReference type="NCBI Taxonomy" id="75947"/>
    <lineage>
        <taxon>Eukaryota</taxon>
        <taxon>Viridiplantae</taxon>
        <taxon>Streptophyta</taxon>
        <taxon>Embryophyta</taxon>
        <taxon>Tracheophyta</taxon>
        <taxon>Spermatophyta</taxon>
        <taxon>Magnoliopsida</taxon>
        <taxon>eudicotyledons</taxon>
        <taxon>Gunneridae</taxon>
        <taxon>Pentapetalae</taxon>
        <taxon>asterids</taxon>
        <taxon>campanulids</taxon>
        <taxon>Asterales</taxon>
        <taxon>Asteraceae</taxon>
        <taxon>Cichorioideae</taxon>
        <taxon>Cichorieae</taxon>
        <taxon>Lactucinae</taxon>
        <taxon>Lactuca</taxon>
    </lineage>
</organism>
<dbReference type="Proteomes" id="UP001157418">
    <property type="component" value="Unassembled WGS sequence"/>
</dbReference>
<dbReference type="AlphaFoldDB" id="A0AAU9MP07"/>
<comment type="caution">
    <text evidence="1">The sequence shown here is derived from an EMBL/GenBank/DDBJ whole genome shotgun (WGS) entry which is preliminary data.</text>
</comment>
<sequence>MPLTTGRHPTLLLLRPPYPLPFCPNQVARLEKANNTSPFTDLSPSPKHQQHIVDAGALPHLVGILKRHLDGQSSRALNGAIRKAADAITNLAH</sequence>
<dbReference type="EMBL" id="CAKMRJ010002223">
    <property type="protein sequence ID" value="CAH1425944.1"/>
    <property type="molecule type" value="Genomic_DNA"/>
</dbReference>
<gene>
    <name evidence="1" type="ORF">LVIROSA_LOCUS13059</name>
</gene>
<dbReference type="PANTHER" id="PTHR46710:SF1">
    <property type="entry name" value="ARM REPEAT PROTEIN INTERACTING WITH ABF2"/>
    <property type="match status" value="1"/>
</dbReference>
<dbReference type="InterPro" id="IPR044282">
    <property type="entry name" value="ABAP1/ARIA"/>
</dbReference>
<evidence type="ECO:0000313" key="1">
    <source>
        <dbReference type="EMBL" id="CAH1425944.1"/>
    </source>
</evidence>